<dbReference type="GO" id="GO:0034080">
    <property type="term" value="P:CENP-A containing chromatin assembly"/>
    <property type="evidence" value="ECO:0007669"/>
    <property type="project" value="InterPro"/>
</dbReference>
<evidence type="ECO:0000256" key="1">
    <source>
        <dbReference type="SAM" id="MobiDB-lite"/>
    </source>
</evidence>
<dbReference type="Pfam" id="PF05238">
    <property type="entry name" value="CENP-N"/>
    <property type="match status" value="1"/>
</dbReference>
<feature type="region of interest" description="Disordered" evidence="1">
    <location>
        <begin position="332"/>
        <end position="391"/>
    </location>
</feature>
<evidence type="ECO:0000313" key="3">
    <source>
        <dbReference type="Proteomes" id="UP000799536"/>
    </source>
</evidence>
<protein>
    <submittedName>
        <fullName evidence="2">CHL4 family chromosome segregation protein-like protein</fullName>
    </submittedName>
</protein>
<feature type="region of interest" description="Disordered" evidence="1">
    <location>
        <begin position="411"/>
        <end position="452"/>
    </location>
</feature>
<organism evidence="2 3">
    <name type="scientific">Delitschia confertaspora ATCC 74209</name>
    <dbReference type="NCBI Taxonomy" id="1513339"/>
    <lineage>
        <taxon>Eukaryota</taxon>
        <taxon>Fungi</taxon>
        <taxon>Dikarya</taxon>
        <taxon>Ascomycota</taxon>
        <taxon>Pezizomycotina</taxon>
        <taxon>Dothideomycetes</taxon>
        <taxon>Pleosporomycetidae</taxon>
        <taxon>Pleosporales</taxon>
        <taxon>Delitschiaceae</taxon>
        <taxon>Delitschia</taxon>
    </lineage>
</organism>
<accession>A0A9P4JNG5</accession>
<proteinExistence type="predicted"/>
<feature type="compositionally biased region" description="Low complexity" evidence="1">
    <location>
        <begin position="419"/>
        <end position="436"/>
    </location>
</feature>
<keyword evidence="3" id="KW-1185">Reference proteome</keyword>
<gene>
    <name evidence="2" type="ORF">GQ43DRAFT_442250</name>
</gene>
<sequence length="538" mass="59169">MAPRAQLSIPSTESLPHAFRLPANNREVVRTMNKLARKTLIDLALFWLRKKNRQFAPAYLYSDHDPDFDEVDAPYDPAHDYEELHDIYKEFATRKGGKRDVVDRILEGDWRSGVSLFQLATAEIQHLVDHSNALRWNAKRIAKIESTKPRPQNIEVTNTSEHLPRFHGQTFLLNLRREVSPLLKAHYYLGRVDGWPITILRVYVHDSPYATEASLKTAPEARGTSDSSKAVFFVFPDGSPYVYVSLSTHFGQTVGPEARQLRDILLQAVPKALSRPSNRYELQNTNLSARDLNTLLKFRGPGRTNAAAGGWSIFAENSFSQSALDYAIAQRLKGKDTEQSKSKSQTDTGKENTTPPPKPTASRGRPKRKISVSEAPSPAAKRQKEVAEGRFGVSGTVDDGLAMERFEVRIDDPFPGSEGDAVGQAASAAGSDGSGANIQNAQVSKRTRKGRQSLLDKSLEDIDATDPDGSSIQNSESWVPDVRVAFQGAHVFAGIRELVEQGVVDGEKMPGWMTGEAGVSVGAVKEGRVRTKGGVPGV</sequence>
<dbReference type="InterPro" id="IPR007902">
    <property type="entry name" value="Chl4/mis15/CENP-N"/>
</dbReference>
<feature type="compositionally biased region" description="Polar residues" evidence="1">
    <location>
        <begin position="342"/>
        <end position="353"/>
    </location>
</feature>
<dbReference type="OrthoDB" id="6585699at2759"/>
<comment type="caution">
    <text evidence="2">The sequence shown here is derived from an EMBL/GenBank/DDBJ whole genome shotgun (WGS) entry which is preliminary data.</text>
</comment>
<name>A0A9P4JNG5_9PLEO</name>
<dbReference type="Gene3D" id="3.10.20.720">
    <property type="match status" value="1"/>
</dbReference>
<evidence type="ECO:0000313" key="2">
    <source>
        <dbReference type="EMBL" id="KAF2199693.1"/>
    </source>
</evidence>
<dbReference type="GO" id="GO:0007059">
    <property type="term" value="P:chromosome segregation"/>
    <property type="evidence" value="ECO:0007669"/>
    <property type="project" value="InterPro"/>
</dbReference>
<reference evidence="2" key="1">
    <citation type="journal article" date="2020" name="Stud. Mycol.">
        <title>101 Dothideomycetes genomes: a test case for predicting lifestyles and emergence of pathogens.</title>
        <authorList>
            <person name="Haridas S."/>
            <person name="Albert R."/>
            <person name="Binder M."/>
            <person name="Bloem J."/>
            <person name="Labutti K."/>
            <person name="Salamov A."/>
            <person name="Andreopoulos B."/>
            <person name="Baker S."/>
            <person name="Barry K."/>
            <person name="Bills G."/>
            <person name="Bluhm B."/>
            <person name="Cannon C."/>
            <person name="Castanera R."/>
            <person name="Culley D."/>
            <person name="Daum C."/>
            <person name="Ezra D."/>
            <person name="Gonzalez J."/>
            <person name="Henrissat B."/>
            <person name="Kuo A."/>
            <person name="Liang C."/>
            <person name="Lipzen A."/>
            <person name="Lutzoni F."/>
            <person name="Magnuson J."/>
            <person name="Mondo S."/>
            <person name="Nolan M."/>
            <person name="Ohm R."/>
            <person name="Pangilinan J."/>
            <person name="Park H.-J."/>
            <person name="Ramirez L."/>
            <person name="Alfaro M."/>
            <person name="Sun H."/>
            <person name="Tritt A."/>
            <person name="Yoshinaga Y."/>
            <person name="Zwiers L.-H."/>
            <person name="Turgeon B."/>
            <person name="Goodwin S."/>
            <person name="Spatafora J."/>
            <person name="Crous P."/>
            <person name="Grigoriev I."/>
        </authorList>
    </citation>
    <scope>NUCLEOTIDE SEQUENCE</scope>
    <source>
        <strain evidence="2">ATCC 74209</strain>
    </source>
</reference>
<dbReference type="EMBL" id="ML994061">
    <property type="protein sequence ID" value="KAF2199693.1"/>
    <property type="molecule type" value="Genomic_DNA"/>
</dbReference>
<dbReference type="Proteomes" id="UP000799536">
    <property type="component" value="Unassembled WGS sequence"/>
</dbReference>
<dbReference type="AlphaFoldDB" id="A0A9P4JNG5"/>